<dbReference type="RefSeq" id="WP_035193451.1">
    <property type="nucleotide sequence ID" value="NZ_JJRY01000002.1"/>
</dbReference>
<evidence type="ECO:0000256" key="1">
    <source>
        <dbReference type="SAM" id="MobiDB-lite"/>
    </source>
</evidence>
<dbReference type="InterPro" id="IPR011493">
    <property type="entry name" value="GLUG"/>
</dbReference>
<protein>
    <submittedName>
        <fullName evidence="5">Nicotinate-mononucleotide:5, 6-dimethylbenzimidazole phosphoribosyltransferase CobT</fullName>
    </submittedName>
</protein>
<dbReference type="Pfam" id="PF20578">
    <property type="entry name" value="aBig_2"/>
    <property type="match status" value="6"/>
</dbReference>
<feature type="chain" id="PRO_5039002399" evidence="2">
    <location>
        <begin position="37"/>
        <end position="3024"/>
    </location>
</feature>
<sequence>MNNKNISKFPLSKKGLMMILATAGAMPIAISMPSDASADGGFTGTGQGTEADPYIITTADHLNEVRYNLSADYKLGNDINLSGYSTGAGWEPITNFTGTFDGAGYKIKNLTINRPSTSYVGLFKSIDFSNVKNVYLENVNVKGLNNVGGLAGRLSRQVSHCVVSGTVDGLLRVGGLVGMINNSYGKITTSYSAANVSGNGSGGIAGVNIGTIENSYAIGSVSGAQDTGGIVGSNSSSGQVQNSYYDQTTTGQSDTGKGVPKTTVEMKQEATYVGWDFDTDWIINEGNGYPELRIFNSDQLPVASNVELTGDSTVGSTLTATYDYQDADGDTEAGTTFAFYSYDADGTSNETEVQAASAANTYVIQAADVGKVIKVKVVPVNSKATGNEAVSDATDVITAQQEFAGGDGTVASPYQIATADQLNNVRNHLDKHFVLLNDIDLSGYANWDPIGDSFTKFNGTFDGAGFEISNLTIDTMFRHAGLFEYAGHSSTLENIILTDVNIKQTAFFVAAGSLVGFHEGTIRNSSVSGEIVGMSDVGGLVGISDGGVISNSFSTASVDGFGNLGGLVGRSNNSEIEDSHATGSATGLLSVGGLVGQSNDSKIIDSHATGTITGGQQDVGGLVGSSAYSEIVNSYATGTVTSANEEVGGLVGSSTSSTITNSYATGTVTSNLNLVGGLAGSSTNSTITNSYATGTVTGSMDVGGLVGRSDGSEIEVSYATGAITADNGNVGGLVGFSVNSKIKDSYATGSATGNLDVGGLVGMSDLSEIKDSYATGSATGNDNVVGGLVGMNTNSSIIEDSYAMGLVTTNGTSKGGLVGQNLGQVANSYYDSETTGQSDTGKGEPKTTAEMKQQATYYGWDFTNTWAIQVGTHYPTLRVFNSNSDQPPIASNVALTGTAKVGSTLTAAYDYTDTDGDTEAGTTYAFYSYGADGLSNEIEVQAASATNTYVIQAADVGKVIKVKVVPKNTNGTGVEVVSQATAVITQAVESADITFGSAIAYTGQEIDVPVSISNITSDIGSIGLKFKYDEEALEVVSVTINPSLEGYFDSYFNNATGDLNVAWVDMTGGDQPITGSQQQDLFIVKFRVKSDATAGDKVIEISTTADAISLTDSLADNVIGNVTSGKITVKLAPTLTYTNTIFTESNIDDGSINNTTPVTITLANDTFVGTDGEDFIALDRLRVQNLPEGLTAQAVRTTDTQLSVTIAGNASKHLDYNDVTNLTFTFASGAFTSGDATKVANATKDDLMIDFNGTASLTYSDTTFIEAATNDGSINTTPIMITLALDQFNGTTNEDFVTSGKLNVLNVPVGLIPVATLINETQIELKLTGNAAKHGNGNDVSNIAIEFLDTAFTNAPASEVEFATKDGISIEYVNNQPSITIDSHEDQFVNADGQATLSGTATDPNAGQSLPGNDSLTVSAIMGGLPKTAQVDANGNWILEWGGSDLSEGIYTPITIVVDDGSSSANSQASVTYNGRIIVDKVAPRIEKIEKSVTQATNQYVAIAVQATDDLSGIAEKKFALGTDVDYAQATTFDGLLFNVDQNGIYKVWVRDKANNVTFDTIEVTEIDKQGPEISITQTTTQPTNQNVTVTANTIEPVIEKKWAIGIQSTAYFTASGSSYTTGDSVVVEENGIYTVYVKDSAGNEVTKSIEITNIDKTAPVVQLAVAENDPVLNRATISVQIAETGSGIAVSKWVKGLYTIDQFATNDSLGVDIEGALFTVEENDTYTVYVKDNAGNTTIDTITVGNIDKLAIVKAALEIGYATGDSINAVTQSVTLPTTGADGITITWASDATNVIGTDGTVTRPANSAGDASVTLTAIITDGSATATKVFVVKVLKQAQTEAEAVANAKIALEIGYATGDSLNAVTQNVTFVSAGADGAMITWNSDTPSVIANDGTVTRPANSAGDASVTLTATITKGGATETKVFVVKVLKQSQTDAEAVANAKAALEIGYATGDSVNAVTQNVTFTSAGADGAMISWNSDTPSVIANDGTVTRPANSAGDASVTLTATIIKGGVTDTKVFVVKVLKQAQTDAEAVANAKAALEIGYAIGDSINSVTQSVSLPTMGADGATITWTSDTPNVIGTDGTVTRPVNSAGDASVTLTATITKGGATETKVFVVKVLRQAQTDAEAVANAKIALEIGYATGDSLNAVTQNVTFISAGVDGAMITWNSDTPSVIANDGTVTRPANSAGDASVTLTATIIKGGATETKVFVVKVLKQAQTDAEAVANAKVGLEIGYAVGDSLNAVTQSVTLPTTGADGTTITWASDATNVIGLDGTVTRPTNGAGDASVTLTATITKGGASTTKVFVLKVLKLYDVDAPQISYTPPTTWTNQPLLVTPIITDSGSGIASTKWAVDENDADYFLLNGTSFSDSFEVAINGTYTVYAQDAAGNQSVHTFTVGNIDTTLPTLDVSVDDTATNDKVSIAVDGSDQDSGVEIIKWLEGTRTATDFKDVGSLVENGSFQVAENGNYTVYIRDVAGNEVVETVEVSSIDNELPAILVDVPTEWTTGDVTISATVREKGGSIATTRWAVGEQDANYFSDGSGYELTPFGVDSTFTRQIAETTVGEWNPEETSQQDSIVDVADDALSGGAPETPTDGQLEEGAAPETPTDEQSEEGAPETPTDEQSEGGAPETPTDEQSEEGTPEAPTDEQSEEKAPEETPADEQIGEENAPQAPEAVIEPVLEMEIPELVPMLRTMTSDVIELNYQFTVSENNTYTIYTKDDAGNEQIAHVTVGNIDNTAPVVTATVVDHDAINFESTIAVDIDENQSGIKEKKWAKGTLLPSDFATLGTELAGPTFNVNENGTYTVYVKDNAGNESVGYVTVETITLPSIQIELLPLSTNDGTKVSVTIGNTSSQIVEKKWLKGNKTKFDFVNAGNGFTGNDFTISEEGIYTVYIKDASGNEVIKTFVYQTKPYQIEGSLSNSGGLKATATISLQDDTNPTSGTKYVVFQLMKGTTPVSVVAVEKTLQATENVSAYFNVTGSGYTVIVNVLDKDITNQTDVGRSLADSKTLTIQN</sequence>
<feature type="domain" description="GLUG" evidence="3">
    <location>
        <begin position="644"/>
        <end position="669"/>
    </location>
</feature>
<dbReference type="Proteomes" id="UP000027936">
    <property type="component" value="Unassembled WGS sequence"/>
</dbReference>
<dbReference type="PATRIC" id="fig|1348973.3.peg.758"/>
<feature type="domain" description="GLUG" evidence="3">
    <location>
        <begin position="673"/>
        <end position="697"/>
    </location>
</feature>
<dbReference type="Gene3D" id="2.160.20.110">
    <property type="match status" value="3"/>
</dbReference>
<evidence type="ECO:0000256" key="2">
    <source>
        <dbReference type="SAM" id="SignalP"/>
    </source>
</evidence>
<reference evidence="5 6" key="1">
    <citation type="submission" date="2014-04" db="EMBL/GenBank/DDBJ databases">
        <title>Draft genome sequence of Bacillus azotoformans MEV2011, a (co-) denitrifying strain unable to grow in the presence of oxygen.</title>
        <authorList>
            <person name="Nielsen M."/>
            <person name="Schreiber L."/>
            <person name="Finster K."/>
            <person name="Schramm A."/>
        </authorList>
    </citation>
    <scope>NUCLEOTIDE SEQUENCE [LARGE SCALE GENOMIC DNA]</scope>
    <source>
        <strain evidence="5 6">MEV2011</strain>
    </source>
</reference>
<comment type="caution">
    <text evidence="5">The sequence shown here is derived from an EMBL/GenBank/DDBJ whole genome shotgun (WGS) entry which is preliminary data.</text>
</comment>
<proteinExistence type="predicted"/>
<name>A0A072P2Q9_SCHAZ</name>
<dbReference type="CDD" id="cd08548">
    <property type="entry name" value="Type_I_cohesin_like"/>
    <property type="match status" value="1"/>
</dbReference>
<dbReference type="OrthoDB" id="9807519at2"/>
<keyword evidence="2" id="KW-0732">Signal</keyword>
<evidence type="ECO:0000259" key="3">
    <source>
        <dbReference type="Pfam" id="PF07581"/>
    </source>
</evidence>
<keyword evidence="5" id="KW-0808">Transferase</keyword>
<evidence type="ECO:0000313" key="5">
    <source>
        <dbReference type="EMBL" id="KEF39765.1"/>
    </source>
</evidence>
<feature type="domain" description="GLUG" evidence="3">
    <location>
        <begin position="589"/>
        <end position="613"/>
    </location>
</feature>
<feature type="domain" description="GLUG" evidence="3">
    <location>
        <begin position="727"/>
        <end position="751"/>
    </location>
</feature>
<dbReference type="GO" id="GO:0016757">
    <property type="term" value="F:glycosyltransferase activity"/>
    <property type="evidence" value="ECO:0007669"/>
    <property type="project" value="UniProtKB-KW"/>
</dbReference>
<dbReference type="InterPro" id="IPR046780">
    <property type="entry name" value="aBig_2"/>
</dbReference>
<dbReference type="InterPro" id="IPR008965">
    <property type="entry name" value="CBM2/CBM3_carb-bd_dom_sf"/>
</dbReference>
<keyword evidence="5" id="KW-0328">Glycosyltransferase</keyword>
<dbReference type="SUPFAM" id="SSF49384">
    <property type="entry name" value="Carbohydrate-binding domain"/>
    <property type="match status" value="1"/>
</dbReference>
<feature type="domain" description="Atrophied bacterial Ig" evidence="4">
    <location>
        <begin position="1754"/>
        <end position="1839"/>
    </location>
</feature>
<feature type="compositionally biased region" description="Acidic residues" evidence="1">
    <location>
        <begin position="2615"/>
        <end position="2633"/>
    </location>
</feature>
<dbReference type="EMBL" id="JJRY01000002">
    <property type="protein sequence ID" value="KEF39765.1"/>
    <property type="molecule type" value="Genomic_DNA"/>
</dbReference>
<gene>
    <name evidence="5" type="ORF">M670_00786</name>
</gene>
<dbReference type="Gene3D" id="2.60.40.2700">
    <property type="match status" value="2"/>
</dbReference>
<accession>A0A072P2Q9</accession>
<feature type="domain" description="GLUG" evidence="3">
    <location>
        <begin position="617"/>
        <end position="641"/>
    </location>
</feature>
<organism evidence="5 6">
    <name type="scientific">Schinkia azotoformans MEV2011</name>
    <dbReference type="NCBI Taxonomy" id="1348973"/>
    <lineage>
        <taxon>Bacteria</taxon>
        <taxon>Bacillati</taxon>
        <taxon>Bacillota</taxon>
        <taxon>Bacilli</taxon>
        <taxon>Bacillales</taxon>
        <taxon>Bacillaceae</taxon>
        <taxon>Calidifontibacillus/Schinkia group</taxon>
        <taxon>Schinkia</taxon>
    </lineage>
</organism>
<feature type="domain" description="Atrophied bacterial Ig" evidence="4">
    <location>
        <begin position="2135"/>
        <end position="2223"/>
    </location>
</feature>
<feature type="domain" description="Atrophied bacterial Ig" evidence="4">
    <location>
        <begin position="2039"/>
        <end position="2127"/>
    </location>
</feature>
<dbReference type="GO" id="GO:0030246">
    <property type="term" value="F:carbohydrate binding"/>
    <property type="evidence" value="ECO:0007669"/>
    <property type="project" value="InterPro"/>
</dbReference>
<feature type="compositionally biased region" description="Acidic residues" evidence="1">
    <location>
        <begin position="2641"/>
        <end position="2659"/>
    </location>
</feature>
<feature type="domain" description="Atrophied bacterial Ig" evidence="4">
    <location>
        <begin position="2231"/>
        <end position="2318"/>
    </location>
</feature>
<evidence type="ECO:0000313" key="6">
    <source>
        <dbReference type="Proteomes" id="UP000027936"/>
    </source>
</evidence>
<evidence type="ECO:0000259" key="4">
    <source>
        <dbReference type="Pfam" id="PF20578"/>
    </source>
</evidence>
<feature type="domain" description="Atrophied bacterial Ig" evidence="4">
    <location>
        <begin position="1943"/>
        <end position="2031"/>
    </location>
</feature>
<dbReference type="Pfam" id="PF07581">
    <property type="entry name" value="Glug"/>
    <property type="match status" value="5"/>
</dbReference>
<feature type="region of interest" description="Disordered" evidence="1">
    <location>
        <begin position="2591"/>
        <end position="2681"/>
    </location>
</feature>
<feature type="signal peptide" evidence="2">
    <location>
        <begin position="1"/>
        <end position="36"/>
    </location>
</feature>
<feature type="domain" description="Atrophied bacterial Ig" evidence="4">
    <location>
        <begin position="1847"/>
        <end position="1935"/>
    </location>
</feature>